<gene>
    <name evidence="1" type="ORF">ACFPZI_28870</name>
</gene>
<name>A0ABW1E4W8_9ACTN</name>
<reference evidence="2" key="1">
    <citation type="journal article" date="2019" name="Int. J. Syst. Evol. Microbiol.">
        <title>The Global Catalogue of Microorganisms (GCM) 10K type strain sequencing project: providing services to taxonomists for standard genome sequencing and annotation.</title>
        <authorList>
            <consortium name="The Broad Institute Genomics Platform"/>
            <consortium name="The Broad Institute Genome Sequencing Center for Infectious Disease"/>
            <person name="Wu L."/>
            <person name="Ma J."/>
        </authorList>
    </citation>
    <scope>NUCLEOTIDE SEQUENCE [LARGE SCALE GENOMIC DNA]</scope>
    <source>
        <strain evidence="2">JCM 10411</strain>
    </source>
</reference>
<comment type="caution">
    <text evidence="1">The sequence shown here is derived from an EMBL/GenBank/DDBJ whole genome shotgun (WGS) entry which is preliminary data.</text>
</comment>
<dbReference type="RefSeq" id="WP_381369000.1">
    <property type="nucleotide sequence ID" value="NZ_JBHSOA010000071.1"/>
</dbReference>
<dbReference type="InterPro" id="IPR011010">
    <property type="entry name" value="DNA_brk_join_enz"/>
</dbReference>
<sequence>MNCVHCGKTLPNGSRRDRAYCDHNCRALGSYYRRKAGIPPLPRWQHPALTSDNPALRSAAALAKKLGEANGWSPSLVLCAMDGLTAVLEHRPPGKPVKLTEVRRRIPRHASSFRVAEVLARLELLEDDSASAIRSWIDDRTAELPAGFADDVRAWLLVLLDGDSRAKPRSRTCLYAYFGGVRPLLENWATPRDHLREITVSDVTAALSPLCGWQRRNAIAALRSLFRFAKKHGLIFANPTTRLSSEDIPRSLLPMTDAEVLAVQRIAVTPAQRLIVALAAVHAARATAIRSLTLDDLDLPNRRITIAEHGQRLGELPYQTLLAWLDQRRATWPKTPNRHILINAKTALGTGPVSPEYLKRHLLHQGVYLERIRGDRVLHEALTVGADPLHLTLVFNLSHTTASNYATIAQNLLDDQTGVRRDTVGGESGRS</sequence>
<evidence type="ECO:0000313" key="2">
    <source>
        <dbReference type="Proteomes" id="UP001596180"/>
    </source>
</evidence>
<dbReference type="Proteomes" id="UP001596180">
    <property type="component" value="Unassembled WGS sequence"/>
</dbReference>
<evidence type="ECO:0008006" key="3">
    <source>
        <dbReference type="Google" id="ProtNLM"/>
    </source>
</evidence>
<accession>A0ABW1E4W8</accession>
<evidence type="ECO:0000313" key="1">
    <source>
        <dbReference type="EMBL" id="MFC5855649.1"/>
    </source>
</evidence>
<proteinExistence type="predicted"/>
<organism evidence="1 2">
    <name type="scientific">Streptomyces chlorus</name>
    <dbReference type="NCBI Taxonomy" id="887452"/>
    <lineage>
        <taxon>Bacteria</taxon>
        <taxon>Bacillati</taxon>
        <taxon>Actinomycetota</taxon>
        <taxon>Actinomycetes</taxon>
        <taxon>Kitasatosporales</taxon>
        <taxon>Streptomycetaceae</taxon>
        <taxon>Streptomyces</taxon>
    </lineage>
</organism>
<protein>
    <recommendedName>
        <fullName evidence="3">Integrase</fullName>
    </recommendedName>
</protein>
<dbReference type="EMBL" id="JBHSOA010000071">
    <property type="protein sequence ID" value="MFC5855649.1"/>
    <property type="molecule type" value="Genomic_DNA"/>
</dbReference>
<keyword evidence="2" id="KW-1185">Reference proteome</keyword>
<dbReference type="SUPFAM" id="SSF56349">
    <property type="entry name" value="DNA breaking-rejoining enzymes"/>
    <property type="match status" value="1"/>
</dbReference>